<proteinExistence type="predicted"/>
<protein>
    <submittedName>
        <fullName evidence="2">Fcf2 domain-containing protein</fullName>
    </submittedName>
</protein>
<dbReference type="Proteomes" id="UP000050792">
    <property type="component" value="Unassembled WGS sequence"/>
</dbReference>
<keyword evidence="1" id="KW-1185">Reference proteome</keyword>
<reference evidence="2" key="2">
    <citation type="submission" date="2023-11" db="UniProtKB">
        <authorList>
            <consortium name="WormBaseParasite"/>
        </authorList>
    </citation>
    <scope>IDENTIFICATION</scope>
</reference>
<dbReference type="AlphaFoldDB" id="A0AA85F9N5"/>
<evidence type="ECO:0000313" key="2">
    <source>
        <dbReference type="WBParaSite" id="SRDH1_41430.3"/>
    </source>
</evidence>
<reference evidence="1" key="1">
    <citation type="submission" date="2022-06" db="EMBL/GenBank/DDBJ databases">
        <authorList>
            <person name="Berger JAMES D."/>
            <person name="Berger JAMES D."/>
        </authorList>
    </citation>
    <scope>NUCLEOTIDE SEQUENCE [LARGE SCALE GENOMIC DNA]</scope>
</reference>
<dbReference type="WBParaSite" id="SRDH1_41430.3">
    <property type="protein sequence ID" value="SRDH1_41430.3"/>
    <property type="gene ID" value="SRDH1_41430"/>
</dbReference>
<accession>A0AA85F9N5</accession>
<dbReference type="Pfam" id="PF15375">
    <property type="entry name" value="FSAF1"/>
    <property type="match status" value="1"/>
</dbReference>
<sequence length="195" mass="22796">MKVKLKKKSAENEKENEEMFVRLGDVPLDILRYNISMQSGVERKETRKSLLLKMGAKKPKNPYINYKELMQNKAKAKADAEAFAFDRSASFVNKKLPLKQAKTKRKNRQKDRPRKGFVCDVLYVDNSEYPNHENIANTWYYVNVFQSSDLYIVLSKIRFLKGLNKCFSVMFRVFEAFSVLVQCWVMNVTPGLQVF</sequence>
<dbReference type="InterPro" id="IPR027973">
    <property type="entry name" value="FSAF1-like"/>
</dbReference>
<organism evidence="1 2">
    <name type="scientific">Schistosoma rodhaini</name>
    <dbReference type="NCBI Taxonomy" id="6188"/>
    <lineage>
        <taxon>Eukaryota</taxon>
        <taxon>Metazoa</taxon>
        <taxon>Spiralia</taxon>
        <taxon>Lophotrochozoa</taxon>
        <taxon>Platyhelminthes</taxon>
        <taxon>Trematoda</taxon>
        <taxon>Digenea</taxon>
        <taxon>Strigeidida</taxon>
        <taxon>Schistosomatoidea</taxon>
        <taxon>Schistosomatidae</taxon>
        <taxon>Schistosoma</taxon>
    </lineage>
</organism>
<name>A0AA85F9N5_9TREM</name>
<evidence type="ECO:0000313" key="1">
    <source>
        <dbReference type="Proteomes" id="UP000050792"/>
    </source>
</evidence>